<organism evidence="1 2">
    <name type="scientific">Arenibacter troitsensis</name>
    <dbReference type="NCBI Taxonomy" id="188872"/>
    <lineage>
        <taxon>Bacteria</taxon>
        <taxon>Pseudomonadati</taxon>
        <taxon>Bacteroidota</taxon>
        <taxon>Flavobacteriia</taxon>
        <taxon>Flavobacteriales</taxon>
        <taxon>Flavobacteriaceae</taxon>
        <taxon>Arenibacter</taxon>
    </lineage>
</organism>
<sequence>MSFIFLLQGVAMDMDLCEQIEKISHFVEHYQDHREYDGDSFFEYVVEDYFNTDGDKEGHHTGSEKEKTPTHTHNQCCHPIVFIAPANSVSIKSIRLENSIEFGQYPFQFNSRFLESLYQPPRA</sequence>
<dbReference type="Proteomes" id="UP000193420">
    <property type="component" value="Unassembled WGS sequence"/>
</dbReference>
<dbReference type="EMBL" id="FXAO01000009">
    <property type="protein sequence ID" value="SMG48454.1"/>
    <property type="molecule type" value="Genomic_DNA"/>
</dbReference>
<accession>A0A1X7L4R5</accession>
<dbReference type="OrthoDB" id="1436771at2"/>
<keyword evidence="2" id="KW-1185">Reference proteome</keyword>
<protein>
    <submittedName>
        <fullName evidence="1">Uncharacterized protein</fullName>
    </submittedName>
</protein>
<reference evidence="2" key="1">
    <citation type="submission" date="2017-04" db="EMBL/GenBank/DDBJ databases">
        <authorList>
            <person name="Varghese N."/>
            <person name="Submissions S."/>
        </authorList>
    </citation>
    <scope>NUCLEOTIDE SEQUENCE [LARGE SCALE GENOMIC DNA]</scope>
    <source>
        <strain evidence="2">DSM 19835</strain>
    </source>
</reference>
<proteinExistence type="predicted"/>
<gene>
    <name evidence="1" type="ORF">SAMN03080602_03751</name>
</gene>
<dbReference type="AlphaFoldDB" id="A0A1X7L4R5"/>
<dbReference type="RefSeq" id="WP_085500443.1">
    <property type="nucleotide sequence ID" value="NZ_FXAO01000009.1"/>
</dbReference>
<dbReference type="STRING" id="188872.SAMN03080602_03751"/>
<evidence type="ECO:0000313" key="2">
    <source>
        <dbReference type="Proteomes" id="UP000193420"/>
    </source>
</evidence>
<evidence type="ECO:0000313" key="1">
    <source>
        <dbReference type="EMBL" id="SMG48454.1"/>
    </source>
</evidence>
<name>A0A1X7L4R5_9FLAO</name>